<dbReference type="GO" id="GO:0004311">
    <property type="term" value="F:geranylgeranyl diphosphate synthase activity"/>
    <property type="evidence" value="ECO:0007669"/>
    <property type="project" value="UniProtKB-EC"/>
</dbReference>
<gene>
    <name evidence="8" type="ORF">BJY24_006357</name>
</gene>
<evidence type="ECO:0000256" key="2">
    <source>
        <dbReference type="ARBA" id="ARBA00005128"/>
    </source>
</evidence>
<dbReference type="Pfam" id="PF00348">
    <property type="entry name" value="polyprenyl_synt"/>
    <property type="match status" value="1"/>
</dbReference>
<comment type="similarity">
    <text evidence="3 7">Belongs to the FPP/GGPP synthase family.</text>
</comment>
<dbReference type="SUPFAM" id="SSF48576">
    <property type="entry name" value="Terpenoid synthases"/>
    <property type="match status" value="1"/>
</dbReference>
<dbReference type="GO" id="GO:0008299">
    <property type="term" value="P:isoprenoid biosynthetic process"/>
    <property type="evidence" value="ECO:0007669"/>
    <property type="project" value="InterPro"/>
</dbReference>
<sequence>MTALPVLRRRIDAVLEGFLRDKARAADAARLPPDYVDALHAFVFAGGKRARPLLCALGWLAAGGSERMPAPVFRAAAALEMHHAAVLIHDAILTDAPAQRGAPPLHRAMAQRYSDRTRADVFGRRAAGLLGTLALSWSDELLGTAHLTARQRAAATPVITSMRDDVVYGQFLELLARGPAREDLGEAMRIVHYRSASHTCERPLELGATLAGADPAMRAALTGYARPLGEAVQLAADLRAIFGAGTGTRGCPPQDLRGGRSTALVSLALERADARRRRELLALVGDPGLDRAGADRCRELFVETGARAEVEEMVSERLGAALRALDRARMPGFAVTALGVLARRMTCRVLADEDAGP</sequence>
<proteinExistence type="inferred from homology"/>
<evidence type="ECO:0000256" key="7">
    <source>
        <dbReference type="RuleBase" id="RU004466"/>
    </source>
</evidence>
<dbReference type="RefSeq" id="WP_040749955.1">
    <property type="nucleotide sequence ID" value="NZ_JACHIT010000002.1"/>
</dbReference>
<dbReference type="InterPro" id="IPR000092">
    <property type="entry name" value="Polyprenyl_synt"/>
</dbReference>
<evidence type="ECO:0000256" key="6">
    <source>
        <dbReference type="ARBA" id="ARBA00022842"/>
    </source>
</evidence>
<organism evidence="8 9">
    <name type="scientific">Nocardia transvalensis</name>
    <dbReference type="NCBI Taxonomy" id="37333"/>
    <lineage>
        <taxon>Bacteria</taxon>
        <taxon>Bacillati</taxon>
        <taxon>Actinomycetota</taxon>
        <taxon>Actinomycetes</taxon>
        <taxon>Mycobacteriales</taxon>
        <taxon>Nocardiaceae</taxon>
        <taxon>Nocardia</taxon>
    </lineage>
</organism>
<dbReference type="EMBL" id="JACHIT010000002">
    <property type="protein sequence ID" value="MBB5917445.1"/>
    <property type="molecule type" value="Genomic_DNA"/>
</dbReference>
<dbReference type="InterPro" id="IPR008949">
    <property type="entry name" value="Isoprenoid_synthase_dom_sf"/>
</dbReference>
<keyword evidence="9" id="KW-1185">Reference proteome</keyword>
<dbReference type="GO" id="GO:0004161">
    <property type="term" value="F:dimethylallyltranstransferase activity"/>
    <property type="evidence" value="ECO:0007669"/>
    <property type="project" value="UniProtKB-EC"/>
</dbReference>
<dbReference type="PANTHER" id="PTHR12001:SF85">
    <property type="entry name" value="SHORT CHAIN ISOPRENYL DIPHOSPHATE SYNTHASE"/>
    <property type="match status" value="1"/>
</dbReference>
<comment type="caution">
    <text evidence="8">The sequence shown here is derived from an EMBL/GenBank/DDBJ whole genome shotgun (WGS) entry which is preliminary data.</text>
</comment>
<evidence type="ECO:0000313" key="8">
    <source>
        <dbReference type="EMBL" id="MBB5917445.1"/>
    </source>
</evidence>
<dbReference type="EC" id="2.5.1.1" evidence="8"/>
<accession>A0A7W9UM63</accession>
<dbReference type="GO" id="GO:0004337">
    <property type="term" value="F:(2E,6E)-farnesyl diphosphate synthase activity"/>
    <property type="evidence" value="ECO:0007669"/>
    <property type="project" value="UniProtKB-EC"/>
</dbReference>
<name>A0A7W9UM63_9NOCA</name>
<dbReference type="EC" id="2.5.1.29" evidence="8"/>
<comment type="pathway">
    <text evidence="2">Isoprenoid biosynthesis.</text>
</comment>
<evidence type="ECO:0000313" key="9">
    <source>
        <dbReference type="Proteomes" id="UP000540412"/>
    </source>
</evidence>
<dbReference type="Gene3D" id="1.10.600.10">
    <property type="entry name" value="Farnesyl Diphosphate Synthase"/>
    <property type="match status" value="1"/>
</dbReference>
<dbReference type="Proteomes" id="UP000540412">
    <property type="component" value="Unassembled WGS sequence"/>
</dbReference>
<dbReference type="EC" id="2.5.1.10" evidence="8"/>
<reference evidence="8 9" key="1">
    <citation type="submission" date="2020-08" db="EMBL/GenBank/DDBJ databases">
        <title>Sequencing the genomes of 1000 actinobacteria strains.</title>
        <authorList>
            <person name="Klenk H.-P."/>
        </authorList>
    </citation>
    <scope>NUCLEOTIDE SEQUENCE [LARGE SCALE GENOMIC DNA]</scope>
    <source>
        <strain evidence="8 9">DSM 43582</strain>
    </source>
</reference>
<keyword evidence="4 7" id="KW-0808">Transferase</keyword>
<evidence type="ECO:0000256" key="3">
    <source>
        <dbReference type="ARBA" id="ARBA00006706"/>
    </source>
</evidence>
<dbReference type="AlphaFoldDB" id="A0A7W9UM63"/>
<protein>
    <submittedName>
        <fullName evidence="8">Geranylgeranyl diphosphate synthase type I</fullName>
        <ecNumber evidence="8">2.5.1.1</ecNumber>
        <ecNumber evidence="8">2.5.1.10</ecNumber>
        <ecNumber evidence="8">2.5.1.29</ecNumber>
    </submittedName>
</protein>
<evidence type="ECO:0000256" key="4">
    <source>
        <dbReference type="ARBA" id="ARBA00022679"/>
    </source>
</evidence>
<evidence type="ECO:0000256" key="1">
    <source>
        <dbReference type="ARBA" id="ARBA00001946"/>
    </source>
</evidence>
<keyword evidence="6" id="KW-0460">Magnesium</keyword>
<keyword evidence="5" id="KW-0479">Metal-binding</keyword>
<evidence type="ECO:0000256" key="5">
    <source>
        <dbReference type="ARBA" id="ARBA00022723"/>
    </source>
</evidence>
<dbReference type="PANTHER" id="PTHR12001">
    <property type="entry name" value="GERANYLGERANYL PYROPHOSPHATE SYNTHASE"/>
    <property type="match status" value="1"/>
</dbReference>
<comment type="cofactor">
    <cofactor evidence="1">
        <name>Mg(2+)</name>
        <dbReference type="ChEBI" id="CHEBI:18420"/>
    </cofactor>
</comment>
<dbReference type="GO" id="GO:0046872">
    <property type="term" value="F:metal ion binding"/>
    <property type="evidence" value="ECO:0007669"/>
    <property type="project" value="UniProtKB-KW"/>
</dbReference>